<dbReference type="AlphaFoldDB" id="A0A9P5NDV1"/>
<name>A0A9P5NDV1_GYMJU</name>
<dbReference type="Proteomes" id="UP000724874">
    <property type="component" value="Unassembled WGS sequence"/>
</dbReference>
<evidence type="ECO:0000313" key="2">
    <source>
        <dbReference type="Proteomes" id="UP000724874"/>
    </source>
</evidence>
<keyword evidence="2" id="KW-1185">Reference proteome</keyword>
<sequence length="322" mass="35523">MLNLLVNSNIKPLYIGKPPQCMCPHPFPGSSLAPPATASISAPPSLANARWRSSTWLWGLTPAWWFFRGTTALNMSRQRWVRTPRIPRPPRAAIPHFLPVAPVFSPSLACKGEMEVSCPIQLLLGAFFMERRAQTCHGSGTFAQQRIWLSRCTGFVPPSLASASRRGLHPGKGSTPCLALFLGLGLLERAAAAEHSPSGVFDESLPQLVVPLARLFNQTCQFFFVAAVFLFAGPACCLLPFGRSVQPDMPVPSVSSFLTCNGEMEDFRFLFFDISSHTYVVSSTAEVDAQSRRGSKNLMIIMQGKYWWLLRYYGPSPRVSLT</sequence>
<gene>
    <name evidence="1" type="ORF">CPB84DRAFT_1750848</name>
</gene>
<dbReference type="EMBL" id="JADNYJ010000121">
    <property type="protein sequence ID" value="KAF8882608.1"/>
    <property type="molecule type" value="Genomic_DNA"/>
</dbReference>
<proteinExistence type="predicted"/>
<reference evidence="1" key="1">
    <citation type="submission" date="2020-11" db="EMBL/GenBank/DDBJ databases">
        <authorList>
            <consortium name="DOE Joint Genome Institute"/>
            <person name="Ahrendt S."/>
            <person name="Riley R."/>
            <person name="Andreopoulos W."/>
            <person name="LaButti K."/>
            <person name="Pangilinan J."/>
            <person name="Ruiz-duenas F.J."/>
            <person name="Barrasa J.M."/>
            <person name="Sanchez-Garcia M."/>
            <person name="Camarero S."/>
            <person name="Miyauchi S."/>
            <person name="Serrano A."/>
            <person name="Linde D."/>
            <person name="Babiker R."/>
            <person name="Drula E."/>
            <person name="Ayuso-Fernandez I."/>
            <person name="Pacheco R."/>
            <person name="Padilla G."/>
            <person name="Ferreira P."/>
            <person name="Barriuso J."/>
            <person name="Kellner H."/>
            <person name="Castanera R."/>
            <person name="Alfaro M."/>
            <person name="Ramirez L."/>
            <person name="Pisabarro A.G."/>
            <person name="Kuo A."/>
            <person name="Tritt A."/>
            <person name="Lipzen A."/>
            <person name="He G."/>
            <person name="Yan M."/>
            <person name="Ng V."/>
            <person name="Cullen D."/>
            <person name="Martin F."/>
            <person name="Rosso M.-N."/>
            <person name="Henrissat B."/>
            <person name="Hibbett D."/>
            <person name="Martinez A.T."/>
            <person name="Grigoriev I.V."/>
        </authorList>
    </citation>
    <scope>NUCLEOTIDE SEQUENCE</scope>
    <source>
        <strain evidence="1">AH 44721</strain>
    </source>
</reference>
<comment type="caution">
    <text evidence="1">The sequence shown here is derived from an EMBL/GenBank/DDBJ whole genome shotgun (WGS) entry which is preliminary data.</text>
</comment>
<protein>
    <submittedName>
        <fullName evidence="1">Uncharacterized protein</fullName>
    </submittedName>
</protein>
<evidence type="ECO:0000313" key="1">
    <source>
        <dbReference type="EMBL" id="KAF8882608.1"/>
    </source>
</evidence>
<accession>A0A9P5NDV1</accession>
<organism evidence="1 2">
    <name type="scientific">Gymnopilus junonius</name>
    <name type="common">Spectacular rustgill mushroom</name>
    <name type="synonym">Gymnopilus spectabilis subsp. junonius</name>
    <dbReference type="NCBI Taxonomy" id="109634"/>
    <lineage>
        <taxon>Eukaryota</taxon>
        <taxon>Fungi</taxon>
        <taxon>Dikarya</taxon>
        <taxon>Basidiomycota</taxon>
        <taxon>Agaricomycotina</taxon>
        <taxon>Agaricomycetes</taxon>
        <taxon>Agaricomycetidae</taxon>
        <taxon>Agaricales</taxon>
        <taxon>Agaricineae</taxon>
        <taxon>Hymenogastraceae</taxon>
        <taxon>Gymnopilus</taxon>
    </lineage>
</organism>